<proteinExistence type="predicted"/>
<gene>
    <name evidence="1" type="ORF">BamMEX5DRAFT_5757</name>
</gene>
<accession>B1TD91</accession>
<dbReference type="AlphaFoldDB" id="B1TD91"/>
<protein>
    <submittedName>
        <fullName evidence="1">Uncharacterized protein</fullName>
    </submittedName>
</protein>
<organism evidence="1 2">
    <name type="scientific">Burkholderia ambifaria MEX-5</name>
    <dbReference type="NCBI Taxonomy" id="396597"/>
    <lineage>
        <taxon>Bacteria</taxon>
        <taxon>Pseudomonadati</taxon>
        <taxon>Pseudomonadota</taxon>
        <taxon>Betaproteobacteria</taxon>
        <taxon>Burkholderiales</taxon>
        <taxon>Burkholderiaceae</taxon>
        <taxon>Burkholderia</taxon>
        <taxon>Burkholderia cepacia complex</taxon>
    </lineage>
</organism>
<reference evidence="1 2" key="1">
    <citation type="submission" date="2008-03" db="EMBL/GenBank/DDBJ databases">
        <title>Sequencing of the draft genome and assembly of Burkholderia ambifaria MEX-5.</title>
        <authorList>
            <consortium name="US DOE Joint Genome Institute (JGI-PGF)"/>
            <person name="Copeland A."/>
            <person name="Lucas S."/>
            <person name="Lapidus A."/>
            <person name="Glavina del Rio T."/>
            <person name="Dalin E."/>
            <person name="Tice H."/>
            <person name="Bruce D."/>
            <person name="Goodwin L."/>
            <person name="Pitluck S."/>
            <person name="Larimer F."/>
            <person name="Land M.L."/>
            <person name="Hauser L."/>
            <person name="Tiedje J."/>
            <person name="Richardson P."/>
        </authorList>
    </citation>
    <scope>NUCLEOTIDE SEQUENCE [LARGE SCALE GENOMIC DNA]</scope>
    <source>
        <strain evidence="1 2">MEX-5</strain>
    </source>
</reference>
<comment type="caution">
    <text evidence="1">The sequence shown here is derived from an EMBL/GenBank/DDBJ whole genome shotgun (WGS) entry which is preliminary data.</text>
</comment>
<dbReference type="Proteomes" id="UP000004814">
    <property type="component" value="Unassembled WGS sequence"/>
</dbReference>
<evidence type="ECO:0000313" key="2">
    <source>
        <dbReference type="Proteomes" id="UP000004814"/>
    </source>
</evidence>
<name>B1TD91_9BURK</name>
<sequence length="69" mass="8254">MFGRVGLGDGFVVTLAIFQKRIRVERLPQFLLEFERRQLQQTQRLLQPRCECQMLSHLERKRDGHRCPS</sequence>
<dbReference type="EMBL" id="ABLK01000281">
    <property type="protein sequence ID" value="EDT38477.1"/>
    <property type="molecule type" value="Genomic_DNA"/>
</dbReference>
<evidence type="ECO:0000313" key="1">
    <source>
        <dbReference type="EMBL" id="EDT38477.1"/>
    </source>
</evidence>